<evidence type="ECO:0000313" key="2">
    <source>
        <dbReference type="Proteomes" id="UP000095472"/>
    </source>
</evidence>
<proteinExistence type="predicted"/>
<sequence>MARRSLGSDVQARVKRFFEGLLAYLDNEYEEGDSIKIEFNWQGETQVVVKAKRRYLEELTVKDRYQGELAPHQIREAIHRLKDYLKILEDHRTQPKGSDEWHFTLRLWHRDKAENLKRFDLEWEQRRPEKSKQAAAKTRPVSAETLPQPAPYSNLGCKGIINPDEFIGREEELGQLYQLLQNNSRIAISAIAGMGGVGKTELAIQYGRRYLGEYPGGVYWFFLRGGDLAAQLIQFTIARYPNFALPEQLQDPVRQVEYCLQHWDAGKALLILDDVADYGEVKPYLEILPARFQVVITTRRQGLGGRKVQQLPLGVLPRRDALRLLALLVGRERLLAEPWQARRLCQWLGYLPLGLELVGRYLYRKPKLALAEMLRGLEKKRIEHLALNKPDADITNPVSIPAAFELSWDELDETARGVMLMLGVFALAPIPWELVEKCLSEMDAEELEETRDENLVSLHLLQRQDKGLYKLHPLIREFCQMKLAETEEQQQFKAAFAHVMLDIAQQIPQQPTRDLILELTPYIPHLAEVADCLTGCLSDEDFDCTLQMV</sequence>
<dbReference type="Proteomes" id="UP000095472">
    <property type="component" value="Chromosome"/>
</dbReference>
<dbReference type="EMBL" id="CP182909">
    <property type="protein sequence ID" value="XPM63900.1"/>
    <property type="molecule type" value="Genomic_DNA"/>
</dbReference>
<organism evidence="1 2">
    <name type="scientific">Desertifilum tharense IPPAS B-1220</name>
    <dbReference type="NCBI Taxonomy" id="1781255"/>
    <lineage>
        <taxon>Bacteria</taxon>
        <taxon>Bacillati</taxon>
        <taxon>Cyanobacteriota</taxon>
        <taxon>Cyanophyceae</taxon>
        <taxon>Desertifilales</taxon>
        <taxon>Desertifilaceae</taxon>
        <taxon>Desertifilum</taxon>
    </lineage>
</organism>
<accession>A0ACD5GTJ2</accession>
<keyword evidence="2" id="KW-1185">Reference proteome</keyword>
<evidence type="ECO:0000313" key="1">
    <source>
        <dbReference type="EMBL" id="XPM63900.1"/>
    </source>
</evidence>
<name>A0ACD5GTJ2_9CYAN</name>
<gene>
    <name evidence="1" type="ORF">BH720_033040</name>
</gene>
<protein>
    <submittedName>
        <fullName evidence="1">NB-ARC domain-containing protein</fullName>
    </submittedName>
</protein>
<reference evidence="1 2" key="1">
    <citation type="journal article" date="2016" name="Genome Announc.">
        <title>Draft Genome Sequence of the Thermotolerant Cyanobacterium Desertifilum sp. IPPAS B-1220.</title>
        <authorList>
            <person name="Mironov K.S."/>
            <person name="Sinetova M.A."/>
            <person name="Bolatkhan K."/>
            <person name="Zayadan B.K."/>
            <person name="Ustinova V.V."/>
            <person name="Kupriyanova E.V."/>
            <person name="Skrypnik A.N."/>
            <person name="Gogoleva N.E."/>
            <person name="Gogolev Y.V."/>
            <person name="Los D.A."/>
        </authorList>
    </citation>
    <scope>NUCLEOTIDE SEQUENCE [LARGE SCALE GENOMIC DNA]</scope>
    <source>
        <strain evidence="1 2">IPPAS B-1220</strain>
    </source>
</reference>